<feature type="region of interest" description="Disordered" evidence="1">
    <location>
        <begin position="672"/>
        <end position="703"/>
    </location>
</feature>
<feature type="compositionally biased region" description="Polar residues" evidence="1">
    <location>
        <begin position="684"/>
        <end position="694"/>
    </location>
</feature>
<feature type="compositionally biased region" description="Low complexity" evidence="1">
    <location>
        <begin position="119"/>
        <end position="131"/>
    </location>
</feature>
<name>A0A1E7FE53_9STRA</name>
<dbReference type="OrthoDB" id="49093at2759"/>
<feature type="compositionally biased region" description="Basic and acidic residues" evidence="1">
    <location>
        <begin position="19"/>
        <end position="31"/>
    </location>
</feature>
<feature type="compositionally biased region" description="Basic and acidic residues" evidence="1">
    <location>
        <begin position="1"/>
        <end position="11"/>
    </location>
</feature>
<protein>
    <submittedName>
        <fullName evidence="2">Uncharacterized protein</fullName>
    </submittedName>
</protein>
<dbReference type="Proteomes" id="UP000095751">
    <property type="component" value="Unassembled WGS sequence"/>
</dbReference>
<reference evidence="2 3" key="1">
    <citation type="submission" date="2016-09" db="EMBL/GenBank/DDBJ databases">
        <title>Extensive genetic diversity and differential bi-allelic expression allows diatom success in the polar Southern Ocean.</title>
        <authorList>
            <consortium name="DOE Joint Genome Institute"/>
            <person name="Mock T."/>
            <person name="Otillar R.P."/>
            <person name="Strauss J."/>
            <person name="Dupont C."/>
            <person name="Frickenhaus S."/>
            <person name="Maumus F."/>
            <person name="Mcmullan M."/>
            <person name="Sanges R."/>
            <person name="Schmutz J."/>
            <person name="Toseland A."/>
            <person name="Valas R."/>
            <person name="Veluchamy A."/>
            <person name="Ward B.J."/>
            <person name="Allen A."/>
            <person name="Barry K."/>
            <person name="Falciatore A."/>
            <person name="Ferrante M."/>
            <person name="Fortunato A.E."/>
            <person name="Gloeckner G."/>
            <person name="Gruber A."/>
            <person name="Hipkin R."/>
            <person name="Janech M."/>
            <person name="Kroth P."/>
            <person name="Leese F."/>
            <person name="Lindquist E."/>
            <person name="Lyon B.R."/>
            <person name="Martin J."/>
            <person name="Mayer C."/>
            <person name="Parker M."/>
            <person name="Quesneville H."/>
            <person name="Raymond J."/>
            <person name="Uhlig C."/>
            <person name="Valentin K.U."/>
            <person name="Worden A.Z."/>
            <person name="Armbrust E.V."/>
            <person name="Bowler C."/>
            <person name="Green B."/>
            <person name="Moulton V."/>
            <person name="Van Oosterhout C."/>
            <person name="Grigoriev I."/>
        </authorList>
    </citation>
    <scope>NUCLEOTIDE SEQUENCE [LARGE SCALE GENOMIC DNA]</scope>
    <source>
        <strain evidence="2 3">CCMP1102</strain>
    </source>
</reference>
<feature type="compositionally biased region" description="Basic and acidic residues" evidence="1">
    <location>
        <begin position="444"/>
        <end position="454"/>
    </location>
</feature>
<keyword evidence="3" id="KW-1185">Reference proteome</keyword>
<dbReference type="InParanoid" id="A0A1E7FE53"/>
<feature type="region of interest" description="Disordered" evidence="1">
    <location>
        <begin position="429"/>
        <end position="492"/>
    </location>
</feature>
<feature type="compositionally biased region" description="Polar residues" evidence="1">
    <location>
        <begin position="104"/>
        <end position="118"/>
    </location>
</feature>
<feature type="region of interest" description="Disordered" evidence="1">
    <location>
        <begin position="88"/>
        <end position="142"/>
    </location>
</feature>
<feature type="region of interest" description="Disordered" evidence="1">
    <location>
        <begin position="288"/>
        <end position="311"/>
    </location>
</feature>
<proteinExistence type="predicted"/>
<organism evidence="2 3">
    <name type="scientific">Fragilariopsis cylindrus CCMP1102</name>
    <dbReference type="NCBI Taxonomy" id="635003"/>
    <lineage>
        <taxon>Eukaryota</taxon>
        <taxon>Sar</taxon>
        <taxon>Stramenopiles</taxon>
        <taxon>Ochrophyta</taxon>
        <taxon>Bacillariophyta</taxon>
        <taxon>Bacillariophyceae</taxon>
        <taxon>Bacillariophycidae</taxon>
        <taxon>Bacillariales</taxon>
        <taxon>Bacillariaceae</taxon>
        <taxon>Fragilariopsis</taxon>
    </lineage>
</organism>
<dbReference type="AlphaFoldDB" id="A0A1E7FE53"/>
<feature type="compositionally biased region" description="Polar residues" evidence="1">
    <location>
        <begin position="456"/>
        <end position="475"/>
    </location>
</feature>
<sequence length="726" mass="78142">MPHISAEEMVNKRSGSRFTNEKESTSVRSDEELPIQVAIPNFLGTSDPVVAMARTVSATSAIVDPSFESIEHNPPHSQLSVDVMDNISSPSPNRGVKTVITPASPGSTSRSIDNNECPSSSNSSVSNVVSNTNLESMSPRKKEAGSILTTIYGTSRLSHSPVRAKRRVSQIEAIDDDEQSSKSPQLQQQQQILRESIVLKYGGSPDRPAIIRRGSSILLSRKREANAEPQREVIMSQLKRIKSESNAVVVTASDSTAAIGNSNASAVDKTAAIEAAAAAAVMADMKNNKKPITSPTSSGETDKVEDDTSNGYPKLHAVHPPHSLQHHLPPAYHTFHPGVAPPQFHPHAASFGGHPFGYHPMAFHGYPHPHGPPVTVSSSMVGPQYHGHPAAGFYPPYYSGFHSPIMNQHNGQHLPTFGSPYQNLPGVALSPLKRSSNNGVTMNGEEKDRSKHENATIPSISVRSNSTSTTMMEDQSINSSSSSKGSFNTVTDGTPPSCKRCVPLQEPIPSKHWGKDEKTKDLILPDFHRLVNFPDYLSKSRGFVPGGGDTSSSGCSIAAGGKKNCVMCGKLRICSASSLTEKGRSGGGGGINTDGDDGHIIPRQNKGLCTACDVAVWVVMADGMEIKWCKGCKNFRHWAAFGDKGAATKCVRCRHRQKEKYAKQKEVMRVKRNTKRGVTEETHSSPSLKTSLPTNHAIGSDEKKEDETYLAAARGLRSLMNAAITK</sequence>
<dbReference type="KEGG" id="fcy:FRACYDRAFT_239052"/>
<feature type="region of interest" description="Disordered" evidence="1">
    <location>
        <begin position="1"/>
        <end position="31"/>
    </location>
</feature>
<evidence type="ECO:0000313" key="2">
    <source>
        <dbReference type="EMBL" id="OEU16460.1"/>
    </source>
</evidence>
<gene>
    <name evidence="2" type="ORF">FRACYDRAFT_239052</name>
</gene>
<feature type="compositionally biased region" description="Low complexity" evidence="1">
    <location>
        <begin position="476"/>
        <end position="486"/>
    </location>
</feature>
<dbReference type="EMBL" id="KV784358">
    <property type="protein sequence ID" value="OEU16460.1"/>
    <property type="molecule type" value="Genomic_DNA"/>
</dbReference>
<accession>A0A1E7FE53</accession>
<evidence type="ECO:0000256" key="1">
    <source>
        <dbReference type="SAM" id="MobiDB-lite"/>
    </source>
</evidence>
<evidence type="ECO:0000313" key="3">
    <source>
        <dbReference type="Proteomes" id="UP000095751"/>
    </source>
</evidence>